<proteinExistence type="predicted"/>
<dbReference type="GeneID" id="10493900"/>
<organism evidence="2 3">
    <name type="scientific">Metallosphaera cuprina (strain Ar-4)</name>
    <dbReference type="NCBI Taxonomy" id="1006006"/>
    <lineage>
        <taxon>Archaea</taxon>
        <taxon>Thermoproteota</taxon>
        <taxon>Thermoprotei</taxon>
        <taxon>Sulfolobales</taxon>
        <taxon>Sulfolobaceae</taxon>
        <taxon>Metallosphaera</taxon>
    </lineage>
</organism>
<accession>F4G0C7</accession>
<keyword evidence="3" id="KW-1185">Reference proteome</keyword>
<evidence type="ECO:0000313" key="2">
    <source>
        <dbReference type="EMBL" id="AEB95814.1"/>
    </source>
</evidence>
<dbReference type="Proteomes" id="UP000007812">
    <property type="component" value="Chromosome"/>
</dbReference>
<dbReference type="AlphaFoldDB" id="F4G0C7"/>
<feature type="transmembrane region" description="Helical" evidence="1">
    <location>
        <begin position="117"/>
        <end position="143"/>
    </location>
</feature>
<dbReference type="HOGENOM" id="CLU_1782519_0_0_2"/>
<dbReference type="RefSeq" id="WP_013738312.1">
    <property type="nucleotide sequence ID" value="NC_015435.1"/>
</dbReference>
<dbReference type="EMBL" id="CP002656">
    <property type="protein sequence ID" value="AEB95814.1"/>
    <property type="molecule type" value="Genomic_DNA"/>
</dbReference>
<dbReference type="KEGG" id="mcn:Mcup_1711"/>
<dbReference type="OrthoDB" id="34773at2157"/>
<name>F4G0C7_METCR</name>
<dbReference type="PATRIC" id="fig|1006006.8.peg.1717"/>
<dbReference type="eggNOG" id="arCOG07198">
    <property type="taxonomic scope" value="Archaea"/>
</dbReference>
<protein>
    <submittedName>
        <fullName evidence="2">Uncharacterized protein</fullName>
    </submittedName>
</protein>
<evidence type="ECO:0000313" key="3">
    <source>
        <dbReference type="Proteomes" id="UP000007812"/>
    </source>
</evidence>
<dbReference type="STRING" id="1006006.Mcup_1711"/>
<evidence type="ECO:0000256" key="1">
    <source>
        <dbReference type="SAM" id="Phobius"/>
    </source>
</evidence>
<sequence>MRKNIVVISLIVLVVGLVLGVSGFLIAKGSIDIISFNLSPGQEKTIELRSGENTVNVGYNSSLPPKILIEGTVSNITYLSNGQAFIVSGTSPSVNVENNLTEPISVTIVSTEISKSLVLASLAFLIGLIVFFVGIGITIYGLVRR</sequence>
<keyword evidence="1" id="KW-1133">Transmembrane helix</keyword>
<feature type="transmembrane region" description="Helical" evidence="1">
    <location>
        <begin position="6"/>
        <end position="27"/>
    </location>
</feature>
<keyword evidence="1" id="KW-0472">Membrane</keyword>
<gene>
    <name evidence="2" type="ordered locus">Mcup_1711</name>
</gene>
<keyword evidence="1" id="KW-0812">Transmembrane</keyword>
<reference evidence="2 3" key="1">
    <citation type="journal article" date="2011" name="J. Bacteriol.">
        <title>Complete genome sequence of Metallosphaera cuprina, a metal sulfide-oxidizing archaeon from a hot spring.</title>
        <authorList>
            <person name="Liu L.J."/>
            <person name="You X.Y."/>
            <person name="Zheng H."/>
            <person name="Wang S."/>
            <person name="Jiang C.Y."/>
            <person name="Liu S.J."/>
        </authorList>
    </citation>
    <scope>NUCLEOTIDE SEQUENCE [LARGE SCALE GENOMIC DNA]</scope>
    <source>
        <strain evidence="2 3">Ar-4</strain>
    </source>
</reference>